<evidence type="ECO:0000313" key="2">
    <source>
        <dbReference type="Proteomes" id="UP001065549"/>
    </source>
</evidence>
<sequence>MLKKVDLDECMNETGIDTEFVITNKNNKKVSLKNVYEVIDNNIGVQIAMSEILLITNDAENISDMVAFISLEEDKCIDSQLEELWMIFKSVYVIVDEFKNKIACQVSQPTPNAIRMFVQAYNEQRLNKWIYTFYSGAKACDCNQIALYEYISDGSIHLNLQSLQEDPFFQYVLYSKRNCIIQPGFFVSQYELSQVDEIPYIREICSIVNHLYIMIQRSKDIDGKEIYEKYLTWK</sequence>
<dbReference type="RefSeq" id="WP_269478405.1">
    <property type="nucleotide sequence ID" value="NZ_JAOSHN010000002.1"/>
</dbReference>
<organism evidence="1 2">
    <name type="scientific">Hominibacterium faecale</name>
    <dbReference type="NCBI Taxonomy" id="2839743"/>
    <lineage>
        <taxon>Bacteria</taxon>
        <taxon>Bacillati</taxon>
        <taxon>Bacillota</taxon>
        <taxon>Clostridia</taxon>
        <taxon>Peptostreptococcales</taxon>
        <taxon>Anaerovoracaceae</taxon>
        <taxon>Hominibacterium</taxon>
    </lineage>
</organism>
<dbReference type="EMBL" id="JAOSHN010000002">
    <property type="protein sequence ID" value="MCU7377822.1"/>
    <property type="molecule type" value="Genomic_DNA"/>
</dbReference>
<comment type="caution">
    <text evidence="1">The sequence shown here is derived from an EMBL/GenBank/DDBJ whole genome shotgun (WGS) entry which is preliminary data.</text>
</comment>
<evidence type="ECO:0000313" key="1">
    <source>
        <dbReference type="EMBL" id="MCU7377822.1"/>
    </source>
</evidence>
<dbReference type="Proteomes" id="UP001065549">
    <property type="component" value="Unassembled WGS sequence"/>
</dbReference>
<protein>
    <submittedName>
        <fullName evidence="1">Uncharacterized protein</fullName>
    </submittedName>
</protein>
<proteinExistence type="predicted"/>
<gene>
    <name evidence="1" type="ORF">OBO34_05570</name>
</gene>
<reference evidence="1" key="1">
    <citation type="submission" date="2022-09" db="EMBL/GenBank/DDBJ databases">
        <title>Culturomic study of gut microbiota in children with autism spectrum disorder.</title>
        <authorList>
            <person name="Efimov B.A."/>
            <person name="Chaplin A.V."/>
            <person name="Sokolova S.R."/>
            <person name="Pikina A.P."/>
            <person name="Korzhanova M."/>
            <person name="Belova V."/>
            <person name="Korostin D."/>
        </authorList>
    </citation>
    <scope>NUCLEOTIDE SEQUENCE</scope>
    <source>
        <strain evidence="1">ASD5510</strain>
    </source>
</reference>
<dbReference type="AlphaFoldDB" id="A0A9J6QV61"/>
<keyword evidence="2" id="KW-1185">Reference proteome</keyword>
<name>A0A9J6QV61_9FIRM</name>
<accession>A0A9J6QV61</accession>